<reference evidence="3" key="1">
    <citation type="submission" date="2015-10" db="EMBL/GenBank/DDBJ databases">
        <authorList>
            <person name="Martinez-Garcia P.J."/>
            <person name="Crepeau M.W."/>
            <person name="Puiu D."/>
            <person name="Gonzalez-Ibeas D."/>
            <person name="Whalen J."/>
            <person name="Stevens K."/>
            <person name="Paul R."/>
            <person name="Butterfield T."/>
            <person name="Britton M."/>
            <person name="Reagan R."/>
            <person name="Chakraborty S."/>
            <person name="Walawage S.L."/>
            <person name="Vasquez-Gross H.A."/>
            <person name="Cardeno C."/>
            <person name="Famula R."/>
            <person name="Pratt K."/>
            <person name="Kuruganti S."/>
            <person name="Aradhya M.K."/>
            <person name="Leslie C.A."/>
            <person name="Dandekar A.M."/>
            <person name="Salzberg S.L."/>
            <person name="Wegrzyn J.L."/>
            <person name="Langley C.H."/>
            <person name="Neale D.B."/>
        </authorList>
    </citation>
    <scope>NUCLEOTIDE SEQUENCE</scope>
    <source>
        <tissue evidence="3">Leaves</tissue>
    </source>
</reference>
<name>A0A833XME0_JUGRE</name>
<dbReference type="PANTHER" id="PTHR23272">
    <property type="entry name" value="BED FINGER-RELATED"/>
    <property type="match status" value="1"/>
</dbReference>
<keyword evidence="1" id="KW-1133">Transmembrane helix</keyword>
<protein>
    <recommendedName>
        <fullName evidence="2">HAT C-terminal dimerisation domain-containing protein</fullName>
    </recommendedName>
</protein>
<reference evidence="3" key="2">
    <citation type="submission" date="2020-03" db="EMBL/GenBank/DDBJ databases">
        <title>Walnut 2.0.</title>
        <authorList>
            <person name="Marrano A."/>
            <person name="Britton M."/>
            <person name="Zimin A.V."/>
            <person name="Zaini P.A."/>
            <person name="Workman R."/>
            <person name="Puiu D."/>
            <person name="Bianco L."/>
            <person name="Allen B.J."/>
            <person name="Troggio M."/>
            <person name="Leslie C.A."/>
            <person name="Timp W."/>
            <person name="Dendekar A."/>
            <person name="Salzberg S.L."/>
            <person name="Neale D.B."/>
        </authorList>
    </citation>
    <scope>NUCLEOTIDE SEQUENCE</scope>
    <source>
        <tissue evidence="3">Leaves</tissue>
    </source>
</reference>
<gene>
    <name evidence="3" type="ORF">F2P56_008691</name>
</gene>
<evidence type="ECO:0000313" key="4">
    <source>
        <dbReference type="Proteomes" id="UP000619265"/>
    </source>
</evidence>
<evidence type="ECO:0000259" key="2">
    <source>
        <dbReference type="Pfam" id="PF05699"/>
    </source>
</evidence>
<dbReference type="Pfam" id="PF05699">
    <property type="entry name" value="Dimer_Tnp_hAT"/>
    <property type="match status" value="1"/>
</dbReference>
<dbReference type="AlphaFoldDB" id="A0A833XME0"/>
<dbReference type="EMBL" id="LIHL02000004">
    <property type="protein sequence ID" value="KAF5471932.1"/>
    <property type="molecule type" value="Genomic_DNA"/>
</dbReference>
<comment type="caution">
    <text evidence="3">The sequence shown here is derived from an EMBL/GenBank/DDBJ whole genome shotgun (WGS) entry which is preliminary data.</text>
</comment>
<dbReference type="Proteomes" id="UP000619265">
    <property type="component" value="Unassembled WGS sequence"/>
</dbReference>
<dbReference type="SUPFAM" id="SSF53098">
    <property type="entry name" value="Ribonuclease H-like"/>
    <property type="match status" value="1"/>
</dbReference>
<dbReference type="InterPro" id="IPR008906">
    <property type="entry name" value="HATC_C_dom"/>
</dbReference>
<evidence type="ECO:0000256" key="1">
    <source>
        <dbReference type="SAM" id="Phobius"/>
    </source>
</evidence>
<dbReference type="GO" id="GO:0046983">
    <property type="term" value="F:protein dimerization activity"/>
    <property type="evidence" value="ECO:0007669"/>
    <property type="project" value="InterPro"/>
</dbReference>
<dbReference type="PANTHER" id="PTHR23272:SF161">
    <property type="entry name" value="ZINC FINGER BED DOMAIN-CONTAINING PROTEIN RICESLEEPER 1-LIKE"/>
    <property type="match status" value="1"/>
</dbReference>
<proteinExistence type="predicted"/>
<dbReference type="Gramene" id="Jr04_05590_p1">
    <property type="protein sequence ID" value="cds.Jr04_05590_p1"/>
    <property type="gene ID" value="Jr04_05590"/>
</dbReference>
<dbReference type="InterPro" id="IPR012337">
    <property type="entry name" value="RNaseH-like_sf"/>
</dbReference>
<keyword evidence="1" id="KW-0472">Membrane</keyword>
<accession>A0A833XME0</accession>
<sequence length="177" mass="20120">MKSIGEISVGLIFCYIWLLFLTPNLRLMAWYTDWKLHTRMHGRSYIPTPTPTLPPPLEAGVGKKRRLDWSERLEQNPIVHHSTEAQSKVDRYLAANIQPFARDFDILAWWKSNAVKYPVLGEISCSILVISISTVASESAFSIRGRIPEFIICYHYGSIILHAELDQGDPNSYPGCS</sequence>
<feature type="transmembrane region" description="Helical" evidence="1">
    <location>
        <begin position="12"/>
        <end position="31"/>
    </location>
</feature>
<evidence type="ECO:0000313" key="3">
    <source>
        <dbReference type="EMBL" id="KAF5471932.1"/>
    </source>
</evidence>
<feature type="domain" description="HAT C-terminal dimerisation" evidence="2">
    <location>
        <begin position="89"/>
        <end position="147"/>
    </location>
</feature>
<keyword evidence="1" id="KW-0812">Transmembrane</keyword>
<organism evidence="3 4">
    <name type="scientific">Juglans regia</name>
    <name type="common">English walnut</name>
    <dbReference type="NCBI Taxonomy" id="51240"/>
    <lineage>
        <taxon>Eukaryota</taxon>
        <taxon>Viridiplantae</taxon>
        <taxon>Streptophyta</taxon>
        <taxon>Embryophyta</taxon>
        <taxon>Tracheophyta</taxon>
        <taxon>Spermatophyta</taxon>
        <taxon>Magnoliopsida</taxon>
        <taxon>eudicotyledons</taxon>
        <taxon>Gunneridae</taxon>
        <taxon>Pentapetalae</taxon>
        <taxon>rosids</taxon>
        <taxon>fabids</taxon>
        <taxon>Fagales</taxon>
        <taxon>Juglandaceae</taxon>
        <taxon>Juglans</taxon>
    </lineage>
</organism>